<evidence type="ECO:0000256" key="1">
    <source>
        <dbReference type="ARBA" id="ARBA00022679"/>
    </source>
</evidence>
<keyword evidence="1 4" id="KW-0808">Transferase</keyword>
<accession>A0A401FVE1</accession>
<dbReference type="SUPFAM" id="SSF53756">
    <property type="entry name" value="UDP-Glycosyltransferase/glycogen phosphorylase"/>
    <property type="match status" value="1"/>
</dbReference>
<gene>
    <name evidence="4" type="ORF">DENIS_1883</name>
</gene>
<evidence type="ECO:0000313" key="4">
    <source>
        <dbReference type="EMBL" id="GBC60923.1"/>
    </source>
</evidence>
<dbReference type="GO" id="GO:0016757">
    <property type="term" value="F:glycosyltransferase activity"/>
    <property type="evidence" value="ECO:0007669"/>
    <property type="project" value="InterPro"/>
</dbReference>
<dbReference type="Pfam" id="PF13439">
    <property type="entry name" value="Glyco_transf_4"/>
    <property type="match status" value="1"/>
</dbReference>
<proteinExistence type="predicted"/>
<reference evidence="5" key="1">
    <citation type="submission" date="2017-11" db="EMBL/GenBank/DDBJ databases">
        <authorList>
            <person name="Watanabe M."/>
            <person name="Kojima H."/>
        </authorList>
    </citation>
    <scope>NUCLEOTIDE SEQUENCE [LARGE SCALE GENOMIC DNA]</scope>
    <source>
        <strain evidence="5">Tokyo 01</strain>
    </source>
</reference>
<dbReference type="AlphaFoldDB" id="A0A401FVE1"/>
<evidence type="ECO:0000259" key="2">
    <source>
        <dbReference type="Pfam" id="PF00534"/>
    </source>
</evidence>
<dbReference type="InterPro" id="IPR028098">
    <property type="entry name" value="Glyco_trans_4-like_N"/>
</dbReference>
<dbReference type="Pfam" id="PF00534">
    <property type="entry name" value="Glycos_transf_1"/>
    <property type="match status" value="1"/>
</dbReference>
<dbReference type="EMBL" id="BEXT01000001">
    <property type="protein sequence ID" value="GBC60923.1"/>
    <property type="molecule type" value="Genomic_DNA"/>
</dbReference>
<sequence length="369" mass="41467">MLGLRGFPGVQGGIETHSEHLYPLLAKQGCRVEVLARSPYLSDKKRRIWRDVILRPLWSPRFSIKGLEALIHSFIGVFYAIRKRPDVLHIHGVGPALVAPLGRLFGLNVVVTHHGPDYDREKWGWFARRVLRTGERLGMRFSHQRIVISEVIRQTVRDKYRRHSALIPNGVEIPVLADTASFPQTLGVVPGRYILQVSRMVPEKRQTDLIRAFAKADLPGWKLVLVGALTPEDDYIRSVISLAEATEGVVLADFQKGLPLRELYTHAGAFVLPSSHEGLPIVILEALSYGLPVIASDIPANLAVGLSDDHYYPLGDIAALGQKLHHSATVRISENNRSELRNWVRRYYNWERIACQTLGVYRQALRGNG</sequence>
<dbReference type="Proteomes" id="UP000288096">
    <property type="component" value="Unassembled WGS sequence"/>
</dbReference>
<dbReference type="Gene3D" id="3.40.50.2000">
    <property type="entry name" value="Glycogen Phosphorylase B"/>
    <property type="match status" value="2"/>
</dbReference>
<dbReference type="PANTHER" id="PTHR46401:SF2">
    <property type="entry name" value="GLYCOSYLTRANSFERASE WBBK-RELATED"/>
    <property type="match status" value="1"/>
</dbReference>
<evidence type="ECO:0000259" key="3">
    <source>
        <dbReference type="Pfam" id="PF13439"/>
    </source>
</evidence>
<dbReference type="PANTHER" id="PTHR46401">
    <property type="entry name" value="GLYCOSYLTRANSFERASE WBBK-RELATED"/>
    <property type="match status" value="1"/>
</dbReference>
<dbReference type="InterPro" id="IPR001296">
    <property type="entry name" value="Glyco_trans_1"/>
</dbReference>
<name>A0A401FVE1_9BACT</name>
<keyword evidence="5" id="KW-1185">Reference proteome</keyword>
<protein>
    <submittedName>
        <fullName evidence="4">Glycosyl transferase</fullName>
    </submittedName>
</protein>
<dbReference type="CDD" id="cd03801">
    <property type="entry name" value="GT4_PimA-like"/>
    <property type="match status" value="1"/>
</dbReference>
<evidence type="ECO:0000313" key="5">
    <source>
        <dbReference type="Proteomes" id="UP000288096"/>
    </source>
</evidence>
<dbReference type="GO" id="GO:0009103">
    <property type="term" value="P:lipopolysaccharide biosynthetic process"/>
    <property type="evidence" value="ECO:0007669"/>
    <property type="project" value="TreeGrafter"/>
</dbReference>
<reference evidence="5" key="2">
    <citation type="submission" date="2019-01" db="EMBL/GenBank/DDBJ databases">
        <title>Genome sequence of Desulfonema ishimotonii strain Tokyo 01.</title>
        <authorList>
            <person name="Fukui M."/>
        </authorList>
    </citation>
    <scope>NUCLEOTIDE SEQUENCE [LARGE SCALE GENOMIC DNA]</scope>
    <source>
        <strain evidence="5">Tokyo 01</strain>
    </source>
</reference>
<feature type="domain" description="Glycosyl transferase family 1" evidence="2">
    <location>
        <begin position="192"/>
        <end position="300"/>
    </location>
</feature>
<feature type="domain" description="Glycosyltransferase subfamily 4-like N-terminal" evidence="3">
    <location>
        <begin position="12"/>
        <end position="172"/>
    </location>
</feature>
<comment type="caution">
    <text evidence="4">The sequence shown here is derived from an EMBL/GenBank/DDBJ whole genome shotgun (WGS) entry which is preliminary data.</text>
</comment>
<organism evidence="4 5">
    <name type="scientific">Desulfonema ishimotonii</name>
    <dbReference type="NCBI Taxonomy" id="45657"/>
    <lineage>
        <taxon>Bacteria</taxon>
        <taxon>Pseudomonadati</taxon>
        <taxon>Thermodesulfobacteriota</taxon>
        <taxon>Desulfobacteria</taxon>
        <taxon>Desulfobacterales</taxon>
        <taxon>Desulfococcaceae</taxon>
        <taxon>Desulfonema</taxon>
    </lineage>
</organism>